<proteinExistence type="predicted"/>
<organism evidence="1 2">
    <name type="scientific">Candidatus Terraquivivens tikiterensis</name>
    <dbReference type="NCBI Taxonomy" id="1980982"/>
    <lineage>
        <taxon>Archaea</taxon>
        <taxon>Nitrososphaerota</taxon>
        <taxon>Candidatus Wolframiiraptoraceae</taxon>
        <taxon>Candidatus Terraquivivens</taxon>
    </lineage>
</organism>
<protein>
    <recommendedName>
        <fullName evidence="3">Molybdenum cofactor biosynthesis protein MoaE</fullName>
    </recommendedName>
</protein>
<dbReference type="Pfam" id="PF02391">
    <property type="entry name" value="MoaE"/>
    <property type="match status" value="1"/>
</dbReference>
<dbReference type="Proteomes" id="UP000244066">
    <property type="component" value="Unassembled WGS sequence"/>
</dbReference>
<dbReference type="InterPro" id="IPR036563">
    <property type="entry name" value="MoaE_sf"/>
</dbReference>
<dbReference type="AlphaFoldDB" id="A0A2R7Y2Y1"/>
<dbReference type="EMBL" id="NDWU01000012">
    <property type="protein sequence ID" value="PUA31880.1"/>
    <property type="molecule type" value="Genomic_DNA"/>
</dbReference>
<dbReference type="Gene3D" id="3.90.1170.40">
    <property type="entry name" value="Molybdopterin biosynthesis MoaE subunit"/>
    <property type="match status" value="1"/>
</dbReference>
<dbReference type="GO" id="GO:0006777">
    <property type="term" value="P:Mo-molybdopterin cofactor biosynthetic process"/>
    <property type="evidence" value="ECO:0007669"/>
    <property type="project" value="InterPro"/>
</dbReference>
<dbReference type="PANTHER" id="PTHR23404">
    <property type="entry name" value="MOLYBDOPTERIN SYNTHASE RELATED"/>
    <property type="match status" value="1"/>
</dbReference>
<dbReference type="SUPFAM" id="SSF54690">
    <property type="entry name" value="Molybdopterin synthase subunit MoaE"/>
    <property type="match status" value="1"/>
</dbReference>
<comment type="caution">
    <text evidence="1">The sequence shown here is derived from an EMBL/GenBank/DDBJ whole genome shotgun (WGS) entry which is preliminary data.</text>
</comment>
<evidence type="ECO:0000313" key="1">
    <source>
        <dbReference type="EMBL" id="PUA31880.1"/>
    </source>
</evidence>
<name>A0A2R7Y2Y1_9ARCH</name>
<dbReference type="CDD" id="cd00756">
    <property type="entry name" value="MoaE"/>
    <property type="match status" value="1"/>
</dbReference>
<evidence type="ECO:0000313" key="2">
    <source>
        <dbReference type="Proteomes" id="UP000244066"/>
    </source>
</evidence>
<sequence length="152" mass="16944">MAAGQKVLPPPGVYGRDEIDLWEMLSRMQGMFSGGSSGALVSFLGIVKSVGSNGKRVEHLEIEAYEKQANPTIQRICEETKEKFGLEFVGIWHLKGRFRAGEPLVLVVVAGKSRKEVFPALEEAVVRYKTEPALFKKEAYDDGTYAWLHGER</sequence>
<reference evidence="1 2" key="1">
    <citation type="submission" date="2017-04" db="EMBL/GenBank/DDBJ databases">
        <title>Draft Aigarchaeota genome from a New Zealand hot spring.</title>
        <authorList>
            <person name="Reysenbach A.-L."/>
            <person name="Donaho J.A."/>
            <person name="Gerhart J."/>
            <person name="Kelley J.F."/>
            <person name="Kouba K."/>
            <person name="Podar M."/>
            <person name="Stott M."/>
        </authorList>
    </citation>
    <scope>NUCLEOTIDE SEQUENCE [LARGE SCALE GENOMIC DNA]</scope>
    <source>
        <strain evidence="1">NZ13_MG1</strain>
    </source>
</reference>
<accession>A0A2R7Y2Y1</accession>
<evidence type="ECO:0008006" key="3">
    <source>
        <dbReference type="Google" id="ProtNLM"/>
    </source>
</evidence>
<gene>
    <name evidence="1" type="ORF">B9J98_05145</name>
</gene>
<dbReference type="InterPro" id="IPR003448">
    <property type="entry name" value="Mopterin_biosynth_MoaE"/>
</dbReference>